<evidence type="ECO:0000313" key="4">
    <source>
        <dbReference type="Proteomes" id="UP001154312"/>
    </source>
</evidence>
<dbReference type="Gene3D" id="2.60.40.1080">
    <property type="match status" value="2"/>
</dbReference>
<dbReference type="SMART" id="SM00635">
    <property type="entry name" value="BID_2"/>
    <property type="match status" value="2"/>
</dbReference>
<feature type="domain" description="BIG2" evidence="2">
    <location>
        <begin position="28"/>
        <end position="104"/>
    </location>
</feature>
<dbReference type="Pfam" id="PF02368">
    <property type="entry name" value="Big_2"/>
    <property type="match status" value="2"/>
</dbReference>
<feature type="signal peptide" evidence="1">
    <location>
        <begin position="1"/>
        <end position="23"/>
    </location>
</feature>
<dbReference type="PANTHER" id="PTHR23019:SF0">
    <property type="entry name" value="NUCLEAR PORE MEMBRANE GLYCOPROTEIN 210"/>
    <property type="match status" value="1"/>
</dbReference>
<evidence type="ECO:0000259" key="2">
    <source>
        <dbReference type="SMART" id="SM00635"/>
    </source>
</evidence>
<dbReference type="PANTHER" id="PTHR23019">
    <property type="entry name" value="NUCLEAR PORE MEMBRANE GLYCOPROTEIN GP210-RELATED"/>
    <property type="match status" value="1"/>
</dbReference>
<dbReference type="RefSeq" id="WP_277443377.1">
    <property type="nucleotide sequence ID" value="NZ_JAKOAV010000010.1"/>
</dbReference>
<accession>A0A9X4GYT0</accession>
<feature type="domain" description="BIG2" evidence="2">
    <location>
        <begin position="118"/>
        <end position="194"/>
    </location>
</feature>
<dbReference type="AlphaFoldDB" id="A0A9X4GYT0"/>
<protein>
    <submittedName>
        <fullName evidence="3">Ig-like domain-containing protein</fullName>
    </submittedName>
</protein>
<organism evidence="3 4">
    <name type="scientific">Pelotomaculum isophthalicicum JI</name>
    <dbReference type="NCBI Taxonomy" id="947010"/>
    <lineage>
        <taxon>Bacteria</taxon>
        <taxon>Bacillati</taxon>
        <taxon>Bacillota</taxon>
        <taxon>Clostridia</taxon>
        <taxon>Eubacteriales</taxon>
        <taxon>Desulfotomaculaceae</taxon>
        <taxon>Pelotomaculum</taxon>
    </lineage>
</organism>
<dbReference type="Gene3D" id="2.60.40.10">
    <property type="entry name" value="Immunoglobulins"/>
    <property type="match status" value="1"/>
</dbReference>
<dbReference type="InterPro" id="IPR045197">
    <property type="entry name" value="NUP210-like"/>
</dbReference>
<gene>
    <name evidence="3" type="ORF">L7E55_06920</name>
</gene>
<evidence type="ECO:0000313" key="3">
    <source>
        <dbReference type="EMBL" id="MDF9408092.1"/>
    </source>
</evidence>
<dbReference type="Proteomes" id="UP001154312">
    <property type="component" value="Unassembled WGS sequence"/>
</dbReference>
<keyword evidence="4" id="KW-1185">Reference proteome</keyword>
<comment type="caution">
    <text evidence="3">The sequence shown here is derived from an EMBL/GenBank/DDBJ whole genome shotgun (WGS) entry which is preliminary data.</text>
</comment>
<dbReference type="SUPFAM" id="SSF49373">
    <property type="entry name" value="Invasin/intimin cell-adhesion fragments"/>
    <property type="match status" value="2"/>
</dbReference>
<name>A0A9X4GYT0_9FIRM</name>
<dbReference type="EMBL" id="JAKOAV010000010">
    <property type="protein sequence ID" value="MDF9408092.1"/>
    <property type="molecule type" value="Genomic_DNA"/>
</dbReference>
<proteinExistence type="predicted"/>
<feature type="chain" id="PRO_5040994577" evidence="1">
    <location>
        <begin position="24"/>
        <end position="782"/>
    </location>
</feature>
<dbReference type="InterPro" id="IPR008964">
    <property type="entry name" value="Invasin/intimin_cell_adhesion"/>
</dbReference>
<reference evidence="3" key="1">
    <citation type="submission" date="2022-02" db="EMBL/GenBank/DDBJ databases">
        <authorList>
            <person name="Leng L."/>
        </authorList>
    </citation>
    <scope>NUCLEOTIDE SEQUENCE</scope>
    <source>
        <strain evidence="3">JI</strain>
    </source>
</reference>
<sequence>MKKIISCLILFAFIFAYPLTLFAATAVPVTNVSLSSSSLSMKVGETKSLTASVTPSNATNKEVNWSSDKKAVATVDSSGKVTAKGAGTANITAMAVDGSGKYAKCAVTVTEVPSGPVLVTNVSLSSSSLSMKVGETKSLTASVTPSNASNKGVNWSSDRSAVATVDSNGKVTAKGAGTANITAMAVDGSGKYAKCAVTVSNTSGPQVTSITVNNGNPIILGQNNNLVPIEFTGKADAGIKQVQFYVVKNGTEYLKETIIPPTEKFKPWDISYTTPGTYQVKIVLTDSNNAKGELSKTVEVKQIVSVDKPQIKSSDVTPEEGIAGSQFTFTAKVSNKPDLVYIQFDDGEGDWLSKDTCKSNFAMQLKSSSSNEGTYALAKTISTSGQPSTYQRKYRVWAENTAGETNKEGYFVVKPSSTSGPQVNSIIVNNGNPIILGQNNNLVPIGFTGKADAGIRQVQFYVVKNDTEYLKETISPPTEKFQPWDISYTTPGTYQVKIVLTDLTNTKGELSKTVEVKQVGETTDKPQITSYNVAPKEASVGSQFTFTAKVSNKPDLVYIQFDDGEGDWLSKDTCKSNFAMQLKSSSSNEGTYALAKTISTSGQPSTYQRKYRVWAENTAGETNKEGYFVVKPSSTSGPQVNSIIVNNGNPIILGQNNNLVPIGFTGKADAGIRQVQFYVVKNDTEYLKETISPPTEKFQPWDISYTTPGTYQVKIVLTDLTNTKGELSKTVEVKQVGETTDKPQITSYNVAPKEASVGSQFTFTAKVSNKPDLVYIVASHVI</sequence>
<dbReference type="InterPro" id="IPR003343">
    <property type="entry name" value="Big_2"/>
</dbReference>
<dbReference type="InterPro" id="IPR013783">
    <property type="entry name" value="Ig-like_fold"/>
</dbReference>
<evidence type="ECO:0000256" key="1">
    <source>
        <dbReference type="SAM" id="SignalP"/>
    </source>
</evidence>
<keyword evidence="1" id="KW-0732">Signal</keyword>